<evidence type="ECO:0000313" key="2">
    <source>
        <dbReference type="Proteomes" id="UP000616151"/>
    </source>
</evidence>
<organism evidence="1 2">
    <name type="scientific">Taklimakanibacter albus</name>
    <dbReference type="NCBI Taxonomy" id="2800327"/>
    <lineage>
        <taxon>Bacteria</taxon>
        <taxon>Pseudomonadati</taxon>
        <taxon>Pseudomonadota</taxon>
        <taxon>Alphaproteobacteria</taxon>
        <taxon>Hyphomicrobiales</taxon>
        <taxon>Aestuariivirgaceae</taxon>
        <taxon>Taklimakanibacter</taxon>
    </lineage>
</organism>
<name>A0ACC5RA82_9HYPH</name>
<keyword evidence="1" id="KW-0808">Transferase</keyword>
<comment type="caution">
    <text evidence="1">The sequence shown here is derived from an EMBL/GenBank/DDBJ whole genome shotgun (WGS) entry which is preliminary data.</text>
</comment>
<reference evidence="1" key="1">
    <citation type="submission" date="2021-01" db="EMBL/GenBank/DDBJ databases">
        <authorList>
            <person name="Sun Q."/>
        </authorList>
    </citation>
    <scope>NUCLEOTIDE SEQUENCE</scope>
    <source>
        <strain evidence="1">YIM B02566</strain>
    </source>
</reference>
<keyword evidence="1" id="KW-0032">Aminotransferase</keyword>
<keyword evidence="2" id="KW-1185">Reference proteome</keyword>
<gene>
    <name evidence="1" type="ORF">JHL16_24400</name>
</gene>
<sequence>MKRATSRRERQSTFGEAALASISLDRADREPLHRQLASELKRLILAQAIAPGARLPSSRIYAEELGVSRATVVAAVDELIAEGYAEGRHGSGVFVAPDLPDHVLRAAQQVTPVAEATLPRPDEVRPFQPAAPELALFPHEIWAKLMLKTWRNPVRELLASPDPLGWAPLRLAIADHLRAFRGMRCAPEQVVITSGAGEALELLGQSILKRGDKIIIEEPGYILIRRTFTELGFKTAPIPVDGDGLDITKGPKDARAAVVTPARHYPLGMTMPLSRRLALLDWARQHKTWIIEDDYDSEYRYHGKPLPALMGVDEAGVVISLGSFSKTMLPGLRIGYLVVPHNLIADISAVMRERGARVSLFLQPVLADFMRLGHYAVHIRRMRRLYTKRQLVLREAIDRHAKGVLATSPEPAGMHLICTLENGMDDREAAKRAARIGLLAPALSDFFAGKPFRQGLLLGYAGFDEAVIDASIKKLADALR</sequence>
<dbReference type="EMBL" id="JAENHL010000008">
    <property type="protein sequence ID" value="MBK1869523.1"/>
    <property type="molecule type" value="Genomic_DNA"/>
</dbReference>
<evidence type="ECO:0000313" key="1">
    <source>
        <dbReference type="EMBL" id="MBK1869523.1"/>
    </source>
</evidence>
<dbReference type="Proteomes" id="UP000616151">
    <property type="component" value="Unassembled WGS sequence"/>
</dbReference>
<accession>A0ACC5RA82</accession>
<protein>
    <submittedName>
        <fullName evidence="1">PLP-dependent aminotransferase family protein</fullName>
    </submittedName>
</protein>
<proteinExistence type="predicted"/>